<feature type="compositionally biased region" description="Basic and acidic residues" evidence="1">
    <location>
        <begin position="62"/>
        <end position="75"/>
    </location>
</feature>
<evidence type="ECO:0000313" key="2">
    <source>
        <dbReference type="EMBL" id="OAX31863.1"/>
    </source>
</evidence>
<dbReference type="AlphaFoldDB" id="A0A1B7MGY3"/>
<reference evidence="2 3" key="1">
    <citation type="submission" date="2016-06" db="EMBL/GenBank/DDBJ databases">
        <title>Comparative genomics of the ectomycorrhizal sister species Rhizopogon vinicolor and Rhizopogon vesiculosus (Basidiomycota: Boletales) reveals a divergence of the mating type B locus.</title>
        <authorList>
            <consortium name="DOE Joint Genome Institute"/>
            <person name="Mujic A.B."/>
            <person name="Kuo A."/>
            <person name="Tritt A."/>
            <person name="Lipzen A."/>
            <person name="Chen C."/>
            <person name="Johnson J."/>
            <person name="Sharma A."/>
            <person name="Barry K."/>
            <person name="Grigoriev I.V."/>
            <person name="Spatafora J.W."/>
        </authorList>
    </citation>
    <scope>NUCLEOTIDE SEQUENCE [LARGE SCALE GENOMIC DNA]</scope>
    <source>
        <strain evidence="2 3">AM-OR11-026</strain>
    </source>
</reference>
<name>A0A1B7MGY3_9AGAM</name>
<feature type="region of interest" description="Disordered" evidence="1">
    <location>
        <begin position="53"/>
        <end position="75"/>
    </location>
</feature>
<organism evidence="2 3">
    <name type="scientific">Rhizopogon vinicolor AM-OR11-026</name>
    <dbReference type="NCBI Taxonomy" id="1314800"/>
    <lineage>
        <taxon>Eukaryota</taxon>
        <taxon>Fungi</taxon>
        <taxon>Dikarya</taxon>
        <taxon>Basidiomycota</taxon>
        <taxon>Agaricomycotina</taxon>
        <taxon>Agaricomycetes</taxon>
        <taxon>Agaricomycetidae</taxon>
        <taxon>Boletales</taxon>
        <taxon>Suillineae</taxon>
        <taxon>Rhizopogonaceae</taxon>
        <taxon>Rhizopogon</taxon>
    </lineage>
</organism>
<dbReference type="EMBL" id="KV449208">
    <property type="protein sequence ID" value="OAX31863.1"/>
    <property type="molecule type" value="Genomic_DNA"/>
</dbReference>
<dbReference type="InParanoid" id="A0A1B7MGY3"/>
<gene>
    <name evidence="2" type="ORF">K503DRAFT_38822</name>
</gene>
<sequence length="145" mass="15783">MASTRSVNPHLQAIAQRRPTVIIVPMATIWPTMTAASERASLPSFAVTWVSPDAPFSRRSGHTREGHVAEARHTAHRGVFHDETFGTKEKLVEDLNSENKTTIGVNVDLPSIRPSSSTYPPLSRAGAQCLGPSRYGLAPQRQVNS</sequence>
<dbReference type="Proteomes" id="UP000092154">
    <property type="component" value="Unassembled WGS sequence"/>
</dbReference>
<proteinExistence type="predicted"/>
<evidence type="ECO:0000313" key="3">
    <source>
        <dbReference type="Proteomes" id="UP000092154"/>
    </source>
</evidence>
<keyword evidence="3" id="KW-1185">Reference proteome</keyword>
<feature type="region of interest" description="Disordered" evidence="1">
    <location>
        <begin position="106"/>
        <end position="145"/>
    </location>
</feature>
<evidence type="ECO:0000256" key="1">
    <source>
        <dbReference type="SAM" id="MobiDB-lite"/>
    </source>
</evidence>
<accession>A0A1B7MGY3</accession>
<protein>
    <submittedName>
        <fullName evidence="2">Uncharacterized protein</fullName>
    </submittedName>
</protein>